<keyword evidence="2 4" id="KW-0238">DNA-binding</keyword>
<protein>
    <submittedName>
        <fullName evidence="6">TetR/AcrR family transcriptional regulator</fullName>
    </submittedName>
</protein>
<evidence type="ECO:0000313" key="7">
    <source>
        <dbReference type="Proteomes" id="UP001501231"/>
    </source>
</evidence>
<dbReference type="InterPro" id="IPR050109">
    <property type="entry name" value="HTH-type_TetR-like_transc_reg"/>
</dbReference>
<dbReference type="InterPro" id="IPR009057">
    <property type="entry name" value="Homeodomain-like_sf"/>
</dbReference>
<evidence type="ECO:0000259" key="5">
    <source>
        <dbReference type="PROSITE" id="PS50977"/>
    </source>
</evidence>
<dbReference type="EMBL" id="BAAARW010000008">
    <property type="protein sequence ID" value="GAA2412366.1"/>
    <property type="molecule type" value="Genomic_DNA"/>
</dbReference>
<name>A0ABN3ITL5_9ACTN</name>
<evidence type="ECO:0000313" key="6">
    <source>
        <dbReference type="EMBL" id="GAA2412366.1"/>
    </source>
</evidence>
<accession>A0ABN3ITL5</accession>
<dbReference type="RefSeq" id="WP_344588646.1">
    <property type="nucleotide sequence ID" value="NZ_BAAARW010000008.1"/>
</dbReference>
<organism evidence="6 7">
    <name type="scientific">Actinomadura vinacea</name>
    <dbReference type="NCBI Taxonomy" id="115336"/>
    <lineage>
        <taxon>Bacteria</taxon>
        <taxon>Bacillati</taxon>
        <taxon>Actinomycetota</taxon>
        <taxon>Actinomycetes</taxon>
        <taxon>Streptosporangiales</taxon>
        <taxon>Thermomonosporaceae</taxon>
        <taxon>Actinomadura</taxon>
    </lineage>
</organism>
<dbReference type="PRINTS" id="PR00455">
    <property type="entry name" value="HTHTETR"/>
</dbReference>
<dbReference type="SUPFAM" id="SSF46689">
    <property type="entry name" value="Homeodomain-like"/>
    <property type="match status" value="1"/>
</dbReference>
<evidence type="ECO:0000256" key="3">
    <source>
        <dbReference type="ARBA" id="ARBA00023163"/>
    </source>
</evidence>
<dbReference type="Gene3D" id="1.10.357.10">
    <property type="entry name" value="Tetracycline Repressor, domain 2"/>
    <property type="match status" value="1"/>
</dbReference>
<comment type="caution">
    <text evidence="6">The sequence shown here is derived from an EMBL/GenBank/DDBJ whole genome shotgun (WGS) entry which is preliminary data.</text>
</comment>
<dbReference type="PANTHER" id="PTHR30055:SF238">
    <property type="entry name" value="MYCOFACTOCIN BIOSYNTHESIS TRANSCRIPTIONAL REGULATOR MFTR-RELATED"/>
    <property type="match status" value="1"/>
</dbReference>
<keyword evidence="3" id="KW-0804">Transcription</keyword>
<feature type="domain" description="HTH tetR-type" evidence="5">
    <location>
        <begin position="6"/>
        <end position="66"/>
    </location>
</feature>
<feature type="DNA-binding region" description="H-T-H motif" evidence="4">
    <location>
        <begin position="29"/>
        <end position="48"/>
    </location>
</feature>
<keyword evidence="1" id="KW-0805">Transcription regulation</keyword>
<evidence type="ECO:0000256" key="2">
    <source>
        <dbReference type="ARBA" id="ARBA00023125"/>
    </source>
</evidence>
<reference evidence="6 7" key="1">
    <citation type="journal article" date="2019" name="Int. J. Syst. Evol. Microbiol.">
        <title>The Global Catalogue of Microorganisms (GCM) 10K type strain sequencing project: providing services to taxonomists for standard genome sequencing and annotation.</title>
        <authorList>
            <consortium name="The Broad Institute Genomics Platform"/>
            <consortium name="The Broad Institute Genome Sequencing Center for Infectious Disease"/>
            <person name="Wu L."/>
            <person name="Ma J."/>
        </authorList>
    </citation>
    <scope>NUCLEOTIDE SEQUENCE [LARGE SCALE GENOMIC DNA]</scope>
    <source>
        <strain evidence="6 7">JCM 3325</strain>
    </source>
</reference>
<dbReference type="Proteomes" id="UP001501231">
    <property type="component" value="Unassembled WGS sequence"/>
</dbReference>
<evidence type="ECO:0000256" key="4">
    <source>
        <dbReference type="PROSITE-ProRule" id="PRU00335"/>
    </source>
</evidence>
<dbReference type="InterPro" id="IPR001647">
    <property type="entry name" value="HTH_TetR"/>
</dbReference>
<dbReference type="PROSITE" id="PS50977">
    <property type="entry name" value="HTH_TETR_2"/>
    <property type="match status" value="1"/>
</dbReference>
<evidence type="ECO:0000256" key="1">
    <source>
        <dbReference type="ARBA" id="ARBA00023015"/>
    </source>
</evidence>
<dbReference type="PANTHER" id="PTHR30055">
    <property type="entry name" value="HTH-TYPE TRANSCRIPTIONAL REGULATOR RUTR"/>
    <property type="match status" value="1"/>
</dbReference>
<proteinExistence type="predicted"/>
<keyword evidence="7" id="KW-1185">Reference proteome</keyword>
<dbReference type="Pfam" id="PF00440">
    <property type="entry name" value="TetR_N"/>
    <property type="match status" value="1"/>
</dbReference>
<sequence>MARWEADPRGRLERAALELFTERGYDQTTVAQITERAGLTERSFYRHYADKREVLFGGGEELEKHLVAAVGDAGAGLAPLDALITALQAAEAVFRPRDAARKRRDAIAANPALYERELIKLASLSAALADTLARRGVDARTAQLATDMAMSVFRLAFERWIAEDDAHFAALVRESAHELRQVANTTGSGPSSSPTR</sequence>
<gene>
    <name evidence="6" type="ORF">GCM10010191_22190</name>
</gene>